<feature type="domain" description="DUF6291" evidence="2">
    <location>
        <begin position="6"/>
        <end position="80"/>
    </location>
</feature>
<accession>A0A8S5RRU5</accession>
<evidence type="ECO:0000256" key="1">
    <source>
        <dbReference type="SAM" id="MobiDB-lite"/>
    </source>
</evidence>
<evidence type="ECO:0000259" key="2">
    <source>
        <dbReference type="Pfam" id="PF19808"/>
    </source>
</evidence>
<evidence type="ECO:0000313" key="3">
    <source>
        <dbReference type="EMBL" id="DAE92207.1"/>
    </source>
</evidence>
<proteinExistence type="predicted"/>
<name>A0A8S5RRU5_9CAUD</name>
<dbReference type="InterPro" id="IPR046258">
    <property type="entry name" value="DUF6291"/>
</dbReference>
<feature type="compositionally biased region" description="Basic and acidic residues" evidence="1">
    <location>
        <begin position="70"/>
        <end position="101"/>
    </location>
</feature>
<reference evidence="3" key="1">
    <citation type="journal article" date="2021" name="Proc. Natl. Acad. Sci. U.S.A.">
        <title>A Catalog of Tens of Thousands of Viruses from Human Metagenomes Reveals Hidden Associations with Chronic Diseases.</title>
        <authorList>
            <person name="Tisza M.J."/>
            <person name="Buck C.B."/>
        </authorList>
    </citation>
    <scope>NUCLEOTIDE SEQUENCE</scope>
    <source>
        <strain evidence="3">CtES717</strain>
    </source>
</reference>
<protein>
    <recommendedName>
        <fullName evidence="2">DUF6291 domain-containing protein</fullName>
    </recommendedName>
</protein>
<dbReference type="Pfam" id="PF19808">
    <property type="entry name" value="DUF6291"/>
    <property type="match status" value="1"/>
</dbReference>
<dbReference type="EMBL" id="BK057795">
    <property type="protein sequence ID" value="DAE92207.1"/>
    <property type="molecule type" value="Genomic_DNA"/>
</dbReference>
<sequence>MAKKDSFILYTEQKAVIDKLTDEQAGKLIKAIYGYVENGEMPKLDNILDLVITPFKTILDKDKAKYEEVSKARAEAGSRKKKTNENKSEQKQTKETNENKTKQKKQMKTNENKINNCDDNEYDNDNDNDIKKENIKKKYGEYENVKFTDEEFEKVKAYFPKDYMRRIQSLDDYIQQTGKKYKDFVATLKNWARKEGYKPPLLDQKQNEELKEIDTSQLTPEEYDLLVKEKITIQDLIKKGRINV</sequence>
<organism evidence="3">
    <name type="scientific">Siphoviridae sp. ctES717</name>
    <dbReference type="NCBI Taxonomy" id="2827564"/>
    <lineage>
        <taxon>Viruses</taxon>
        <taxon>Duplodnaviria</taxon>
        <taxon>Heunggongvirae</taxon>
        <taxon>Uroviricota</taxon>
        <taxon>Caudoviricetes</taxon>
    </lineage>
</organism>
<feature type="region of interest" description="Disordered" evidence="1">
    <location>
        <begin position="70"/>
        <end position="130"/>
    </location>
</feature>
<feature type="compositionally biased region" description="Acidic residues" evidence="1">
    <location>
        <begin position="118"/>
        <end position="127"/>
    </location>
</feature>